<gene>
    <name evidence="1" type="ORF">A3J54_03055</name>
</gene>
<organism evidence="1 2">
    <name type="scientific">Candidatus Ryanbacteria bacterium RIFCSPHIGHO2_02_FULL_45_13b</name>
    <dbReference type="NCBI Taxonomy" id="1802117"/>
    <lineage>
        <taxon>Bacteria</taxon>
        <taxon>Candidatus Ryaniibacteriota</taxon>
    </lineage>
</organism>
<dbReference type="Proteomes" id="UP000176576">
    <property type="component" value="Unassembled WGS sequence"/>
</dbReference>
<comment type="caution">
    <text evidence="1">The sequence shown here is derived from an EMBL/GenBank/DDBJ whole genome shotgun (WGS) entry which is preliminary data.</text>
</comment>
<accession>A0A1G2G6T2</accession>
<evidence type="ECO:0000313" key="1">
    <source>
        <dbReference type="EMBL" id="OGZ45956.1"/>
    </source>
</evidence>
<sequence length="198" mass="22402">MIYNPEAHGSPALITGVDAIVSPPTLFVGHETYRELCFYFSSMEIEFQVMGFVKKDEGNMFSLSDLVIPPHSAGSIHTEIDQDKFPGWLDELEKAGKDIQDLRFQGHSHGMLSAFFSPEDIDTIRNAYGCDWMVSLVGNKTCDFKVRLDVFQPIPISLRIPLMVGQQTVSEEEAASWSQKLHTGHKATEKKFLWRKFT</sequence>
<reference evidence="1 2" key="1">
    <citation type="journal article" date="2016" name="Nat. Commun.">
        <title>Thousands of microbial genomes shed light on interconnected biogeochemical processes in an aquifer system.</title>
        <authorList>
            <person name="Anantharaman K."/>
            <person name="Brown C.T."/>
            <person name="Hug L.A."/>
            <person name="Sharon I."/>
            <person name="Castelle C.J."/>
            <person name="Probst A.J."/>
            <person name="Thomas B.C."/>
            <person name="Singh A."/>
            <person name="Wilkins M.J."/>
            <person name="Karaoz U."/>
            <person name="Brodie E.L."/>
            <person name="Williams K.H."/>
            <person name="Hubbard S.S."/>
            <person name="Banfield J.F."/>
        </authorList>
    </citation>
    <scope>NUCLEOTIDE SEQUENCE [LARGE SCALE GENOMIC DNA]</scope>
</reference>
<dbReference type="STRING" id="1802117.A3J54_03055"/>
<dbReference type="EMBL" id="MHNN01000018">
    <property type="protein sequence ID" value="OGZ45956.1"/>
    <property type="molecule type" value="Genomic_DNA"/>
</dbReference>
<evidence type="ECO:0000313" key="2">
    <source>
        <dbReference type="Proteomes" id="UP000176576"/>
    </source>
</evidence>
<proteinExistence type="predicted"/>
<evidence type="ECO:0008006" key="3">
    <source>
        <dbReference type="Google" id="ProtNLM"/>
    </source>
</evidence>
<dbReference type="AlphaFoldDB" id="A0A1G2G6T2"/>
<name>A0A1G2G6T2_9BACT</name>
<protein>
    <recommendedName>
        <fullName evidence="3">JAB domain-containing protein</fullName>
    </recommendedName>
</protein>